<evidence type="ECO:0000256" key="4">
    <source>
        <dbReference type="ARBA" id="ARBA00023242"/>
    </source>
</evidence>
<dbReference type="InterPro" id="IPR000330">
    <property type="entry name" value="SNF2_N"/>
</dbReference>
<name>A0ABR4ADZ3_9LECA</name>
<proteinExistence type="predicted"/>
<dbReference type="CDD" id="cd17919">
    <property type="entry name" value="DEXHc_Snf"/>
    <property type="match status" value="1"/>
</dbReference>
<gene>
    <name evidence="7" type="ORF">ABVK25_012528</name>
</gene>
<dbReference type="Pfam" id="PF00176">
    <property type="entry name" value="SNF2-rel_dom"/>
    <property type="match status" value="1"/>
</dbReference>
<dbReference type="EMBL" id="JBHFEH010000243">
    <property type="protein sequence ID" value="KAL2043690.1"/>
    <property type="molecule type" value="Genomic_DNA"/>
</dbReference>
<evidence type="ECO:0000313" key="8">
    <source>
        <dbReference type="Proteomes" id="UP001590951"/>
    </source>
</evidence>
<comment type="subcellular location">
    <subcellularLocation>
        <location evidence="1">Nucleus</location>
    </subcellularLocation>
</comment>
<dbReference type="PANTHER" id="PTHR45623:SF17">
    <property type="entry name" value="CHROMODOMAIN-HELICASE-DNA-BINDING PROTEIN 3-RELATED"/>
    <property type="match status" value="1"/>
</dbReference>
<evidence type="ECO:0000256" key="2">
    <source>
        <dbReference type="ARBA" id="ARBA00022741"/>
    </source>
</evidence>
<evidence type="ECO:0000259" key="6">
    <source>
        <dbReference type="Pfam" id="PF23615"/>
    </source>
</evidence>
<keyword evidence="8" id="KW-1185">Reference proteome</keyword>
<feature type="domain" description="MIT1 chromo" evidence="6">
    <location>
        <begin position="31"/>
        <end position="109"/>
    </location>
</feature>
<evidence type="ECO:0000313" key="7">
    <source>
        <dbReference type="EMBL" id="KAL2043690.1"/>
    </source>
</evidence>
<dbReference type="InterPro" id="IPR038718">
    <property type="entry name" value="SNF2-like_sf"/>
</dbReference>
<keyword evidence="3" id="KW-0067">ATP-binding</keyword>
<keyword evidence="4" id="KW-0539">Nucleus</keyword>
<dbReference type="Gene3D" id="3.40.50.10810">
    <property type="entry name" value="Tandem AAA-ATPase domain"/>
    <property type="match status" value="1"/>
</dbReference>
<dbReference type="SUPFAM" id="SSF52540">
    <property type="entry name" value="P-loop containing nucleoside triphosphate hydrolases"/>
    <property type="match status" value="1"/>
</dbReference>
<feature type="domain" description="SNF2 N-terminal" evidence="5">
    <location>
        <begin position="155"/>
        <end position="240"/>
    </location>
</feature>
<evidence type="ECO:0000256" key="3">
    <source>
        <dbReference type="ARBA" id="ARBA00022840"/>
    </source>
</evidence>
<protein>
    <submittedName>
        <fullName evidence="7">Uncharacterized protein</fullName>
    </submittedName>
</protein>
<dbReference type="InterPro" id="IPR027417">
    <property type="entry name" value="P-loop_NTPase"/>
</dbReference>
<reference evidence="7 8" key="1">
    <citation type="submission" date="2024-09" db="EMBL/GenBank/DDBJ databases">
        <title>Rethinking Asexuality: The Enigmatic Case of Functional Sexual Genes in Lepraria (Stereocaulaceae).</title>
        <authorList>
            <person name="Doellman M."/>
            <person name="Sun Y."/>
            <person name="Barcenas-Pena A."/>
            <person name="Lumbsch H.T."/>
            <person name="Grewe F."/>
        </authorList>
    </citation>
    <scope>NUCLEOTIDE SEQUENCE [LARGE SCALE GENOMIC DNA]</scope>
    <source>
        <strain evidence="7 8">Grewe 0041</strain>
    </source>
</reference>
<keyword evidence="2" id="KW-0547">Nucleotide-binding</keyword>
<dbReference type="PANTHER" id="PTHR45623">
    <property type="entry name" value="CHROMODOMAIN-HELICASE-DNA-BINDING PROTEIN 3-RELATED-RELATED"/>
    <property type="match status" value="1"/>
</dbReference>
<dbReference type="Proteomes" id="UP001590951">
    <property type="component" value="Unassembled WGS sequence"/>
</dbReference>
<organism evidence="7 8">
    <name type="scientific">Lepraria finkii</name>
    <dbReference type="NCBI Taxonomy" id="1340010"/>
    <lineage>
        <taxon>Eukaryota</taxon>
        <taxon>Fungi</taxon>
        <taxon>Dikarya</taxon>
        <taxon>Ascomycota</taxon>
        <taxon>Pezizomycotina</taxon>
        <taxon>Lecanoromycetes</taxon>
        <taxon>OSLEUM clade</taxon>
        <taxon>Lecanoromycetidae</taxon>
        <taxon>Lecanorales</taxon>
        <taxon>Lecanorineae</taxon>
        <taxon>Stereocaulaceae</taxon>
        <taxon>Lepraria</taxon>
    </lineage>
</organism>
<evidence type="ECO:0000256" key="1">
    <source>
        <dbReference type="ARBA" id="ARBA00004123"/>
    </source>
</evidence>
<dbReference type="InterPro" id="IPR056616">
    <property type="entry name" value="Chromo_MIT1"/>
</dbReference>
<dbReference type="Pfam" id="PF23615">
    <property type="entry name" value="Chromo_MIT1"/>
    <property type="match status" value="1"/>
</dbReference>
<evidence type="ECO:0000259" key="5">
    <source>
        <dbReference type="Pfam" id="PF00176"/>
    </source>
</evidence>
<sequence length="251" mass="29345">MPGAWVWGVTPPMRKAFTKRDNSNNLPKMSTEEAVPEEYLRVDIVLDVDYKDVVRQPTGEGRQGAHQEVNQALIKFKGLGYEDVVWMKPPREEDTERWTDFKAAYDDWVMGFFIRQPIQKDLRSHLVQMRKQDFEKSLVMKKQPESLTGGEMMGYQMDGLNWLYYQWYKQQNAILADEMGLGKTIQVIGFLAALKQVHGCWPFLVVVPNSTCPNWRREIKTWAPSLRVVTYFGAAEARKLTYKYELFPQRH</sequence>
<accession>A0ABR4ADZ3</accession>
<comment type="caution">
    <text evidence="7">The sequence shown here is derived from an EMBL/GenBank/DDBJ whole genome shotgun (WGS) entry which is preliminary data.</text>
</comment>